<evidence type="ECO:0000313" key="1">
    <source>
        <dbReference type="EMBL" id="MBC8756765.1"/>
    </source>
</evidence>
<dbReference type="RefSeq" id="WP_187563806.1">
    <property type="nucleotide sequence ID" value="NZ_JACGWS010000013.1"/>
</dbReference>
<keyword evidence="2" id="KW-1185">Reference proteome</keyword>
<reference evidence="1 2" key="1">
    <citation type="submission" date="2020-07" db="EMBL/GenBank/DDBJ databases">
        <title>Description of Kordia aestuariivivens sp. nov., isolated from a tidal flat.</title>
        <authorList>
            <person name="Park S."/>
            <person name="Yoon J.-H."/>
        </authorList>
    </citation>
    <scope>NUCLEOTIDE SEQUENCE [LARGE SCALE GENOMIC DNA]</scope>
    <source>
        <strain evidence="1 2">YSTF-M3</strain>
    </source>
</reference>
<proteinExistence type="predicted"/>
<evidence type="ECO:0000313" key="2">
    <source>
        <dbReference type="Proteomes" id="UP000619238"/>
    </source>
</evidence>
<organism evidence="1 2">
    <name type="scientific">Kordia aestuariivivens</name>
    <dbReference type="NCBI Taxonomy" id="2759037"/>
    <lineage>
        <taxon>Bacteria</taxon>
        <taxon>Pseudomonadati</taxon>
        <taxon>Bacteroidota</taxon>
        <taxon>Flavobacteriia</taxon>
        <taxon>Flavobacteriales</taxon>
        <taxon>Flavobacteriaceae</taxon>
        <taxon>Kordia</taxon>
    </lineage>
</organism>
<dbReference type="EMBL" id="JACGWS010000013">
    <property type="protein sequence ID" value="MBC8756765.1"/>
    <property type="molecule type" value="Genomic_DNA"/>
</dbReference>
<dbReference type="Proteomes" id="UP000619238">
    <property type="component" value="Unassembled WGS sequence"/>
</dbReference>
<accession>A0ABR7QDW3</accession>
<comment type="caution">
    <text evidence="1">The sequence shown here is derived from an EMBL/GenBank/DDBJ whole genome shotgun (WGS) entry which is preliminary data.</text>
</comment>
<name>A0ABR7QDW3_9FLAO</name>
<protein>
    <submittedName>
        <fullName evidence="1">Uncharacterized protein</fullName>
    </submittedName>
</protein>
<gene>
    <name evidence="1" type="ORF">H2O64_18975</name>
</gene>
<sequence>MKSNFTYIVLFLSLLLCVNCAEKDKKTAKPTTDIEAEKQAKSKDSIKDAATIEEIENIKSKIVHHYICYKNDDKTSMQLSIAFNDEGNALFVKYKGQKGTIPLKNVKEDYEEGGAYPTITQFYHEMYEGKKNGVYELTHSGNWDYATYTSEKDGEQFKFTIDHETTVVAGEYRKTPCF</sequence>